<sequence length="37" mass="4240">MIRRDHGNSARQWDKIGARVGHMDYGPSDEWRLTGGL</sequence>
<comment type="caution">
    <text evidence="1">The sequence shown here is derived from an EMBL/GenBank/DDBJ whole genome shotgun (WGS) entry which is preliminary data.</text>
</comment>
<dbReference type="AlphaFoldDB" id="A0AB38E0K5"/>
<organism evidence="1 2">
    <name type="scientific">Xanthomonas campestris pv. phaseoli</name>
    <dbReference type="NCBI Taxonomy" id="317013"/>
    <lineage>
        <taxon>Bacteria</taxon>
        <taxon>Pseudomonadati</taxon>
        <taxon>Pseudomonadota</taxon>
        <taxon>Gammaproteobacteria</taxon>
        <taxon>Lysobacterales</taxon>
        <taxon>Lysobacteraceae</taxon>
        <taxon>Xanthomonas</taxon>
    </lineage>
</organism>
<reference evidence="1 2" key="1">
    <citation type="submission" date="2017-10" db="EMBL/GenBank/DDBJ databases">
        <authorList>
            <person name="Regsiter A."/>
            <person name="William W."/>
        </authorList>
    </citation>
    <scope>NUCLEOTIDE SEQUENCE [LARGE SCALE GENOMIC DNA]</scope>
    <source>
        <strain evidence="1 2">CFBP7430</strain>
    </source>
</reference>
<dbReference type="EMBL" id="OCYS01000087">
    <property type="protein sequence ID" value="SON88068.1"/>
    <property type="molecule type" value="Genomic_DNA"/>
</dbReference>
<gene>
    <name evidence="1" type="ORF">XAP7430_330005</name>
</gene>
<dbReference type="Proteomes" id="UP000234166">
    <property type="component" value="Unassembled WGS sequence"/>
</dbReference>
<accession>A0AB38E0K5</accession>
<evidence type="ECO:0000313" key="2">
    <source>
        <dbReference type="Proteomes" id="UP000234166"/>
    </source>
</evidence>
<evidence type="ECO:0000313" key="1">
    <source>
        <dbReference type="EMBL" id="SON88068.1"/>
    </source>
</evidence>
<protein>
    <submittedName>
        <fullName evidence="1">Uncharacterized protein</fullName>
    </submittedName>
</protein>
<proteinExistence type="predicted"/>
<name>A0AB38E0K5_XANCH</name>